<proteinExistence type="predicted"/>
<organism evidence="1">
    <name type="scientific">Arundo donax</name>
    <name type="common">Giant reed</name>
    <name type="synonym">Donax arundinaceus</name>
    <dbReference type="NCBI Taxonomy" id="35708"/>
    <lineage>
        <taxon>Eukaryota</taxon>
        <taxon>Viridiplantae</taxon>
        <taxon>Streptophyta</taxon>
        <taxon>Embryophyta</taxon>
        <taxon>Tracheophyta</taxon>
        <taxon>Spermatophyta</taxon>
        <taxon>Magnoliopsida</taxon>
        <taxon>Liliopsida</taxon>
        <taxon>Poales</taxon>
        <taxon>Poaceae</taxon>
        <taxon>PACMAD clade</taxon>
        <taxon>Arundinoideae</taxon>
        <taxon>Arundineae</taxon>
        <taxon>Arundo</taxon>
    </lineage>
</organism>
<dbReference type="AlphaFoldDB" id="A0A0A8YHS0"/>
<protein>
    <submittedName>
        <fullName evidence="1">Uncharacterized protein</fullName>
    </submittedName>
</protein>
<name>A0A0A8YHS0_ARUDO</name>
<reference evidence="1" key="1">
    <citation type="submission" date="2014-09" db="EMBL/GenBank/DDBJ databases">
        <authorList>
            <person name="Magalhaes I.L.F."/>
            <person name="Oliveira U."/>
            <person name="Santos F.R."/>
            <person name="Vidigal T.H.D.A."/>
            <person name="Brescovit A.D."/>
            <person name="Santos A.J."/>
        </authorList>
    </citation>
    <scope>NUCLEOTIDE SEQUENCE</scope>
    <source>
        <tissue evidence="1">Shoot tissue taken approximately 20 cm above the soil surface</tissue>
    </source>
</reference>
<sequence>MVRVWDPWSPPRAPGATVALRPSAASLLLLPPMPLPLLSLLGRGMAMVWTTMAILAWSSSTQVTSPFSFFPRHSALCDG</sequence>
<evidence type="ECO:0000313" key="1">
    <source>
        <dbReference type="EMBL" id="JAD22202.1"/>
    </source>
</evidence>
<reference evidence="1" key="2">
    <citation type="journal article" date="2015" name="Data Brief">
        <title>Shoot transcriptome of the giant reed, Arundo donax.</title>
        <authorList>
            <person name="Barrero R.A."/>
            <person name="Guerrero F.D."/>
            <person name="Moolhuijzen P."/>
            <person name="Goolsby J.A."/>
            <person name="Tidwell J."/>
            <person name="Bellgard S.E."/>
            <person name="Bellgard M.I."/>
        </authorList>
    </citation>
    <scope>NUCLEOTIDE SEQUENCE</scope>
    <source>
        <tissue evidence="1">Shoot tissue taken approximately 20 cm above the soil surface</tissue>
    </source>
</reference>
<accession>A0A0A8YHS0</accession>
<dbReference type="EMBL" id="GBRH01275693">
    <property type="protein sequence ID" value="JAD22202.1"/>
    <property type="molecule type" value="Transcribed_RNA"/>
</dbReference>